<dbReference type="SMART" id="SM00091">
    <property type="entry name" value="PAS"/>
    <property type="match status" value="3"/>
</dbReference>
<dbReference type="InterPro" id="IPR029787">
    <property type="entry name" value="Nucleotide_cyclase"/>
</dbReference>
<evidence type="ECO:0000313" key="5">
    <source>
        <dbReference type="EMBL" id="MBK4733445.1"/>
    </source>
</evidence>
<dbReference type="Pfam" id="PF00990">
    <property type="entry name" value="GGDEF"/>
    <property type="match status" value="1"/>
</dbReference>
<dbReference type="NCBIfam" id="TIGR00254">
    <property type="entry name" value="GGDEF"/>
    <property type="match status" value="1"/>
</dbReference>
<reference evidence="5" key="1">
    <citation type="submission" date="2021-01" db="EMBL/GenBank/DDBJ databases">
        <title>Genome sequence of strain Noviherbaspirillum sp. DKR-6.</title>
        <authorList>
            <person name="Chaudhary D.K."/>
        </authorList>
    </citation>
    <scope>NUCLEOTIDE SEQUENCE</scope>
    <source>
        <strain evidence="5">DKR-6</strain>
    </source>
</reference>
<evidence type="ECO:0000313" key="6">
    <source>
        <dbReference type="Proteomes" id="UP000622890"/>
    </source>
</evidence>
<dbReference type="EMBL" id="JAEPBG010000001">
    <property type="protein sequence ID" value="MBK4733445.1"/>
    <property type="molecule type" value="Genomic_DNA"/>
</dbReference>
<dbReference type="InterPro" id="IPR003018">
    <property type="entry name" value="GAF"/>
</dbReference>
<dbReference type="AlphaFoldDB" id="A0A934SQ46"/>
<dbReference type="Gene3D" id="3.30.450.20">
    <property type="entry name" value="PAS domain"/>
    <property type="match status" value="4"/>
</dbReference>
<keyword evidence="6" id="KW-1185">Reference proteome</keyword>
<dbReference type="InterPro" id="IPR029016">
    <property type="entry name" value="GAF-like_dom_sf"/>
</dbReference>
<organism evidence="5 6">
    <name type="scientific">Noviherbaspirillum pedocola</name>
    <dbReference type="NCBI Taxonomy" id="2801341"/>
    <lineage>
        <taxon>Bacteria</taxon>
        <taxon>Pseudomonadati</taxon>
        <taxon>Pseudomonadota</taxon>
        <taxon>Betaproteobacteria</taxon>
        <taxon>Burkholderiales</taxon>
        <taxon>Oxalobacteraceae</taxon>
        <taxon>Noviherbaspirillum</taxon>
    </lineage>
</organism>
<gene>
    <name evidence="5" type="ORF">JJB74_02270</name>
</gene>
<dbReference type="SMART" id="SM00267">
    <property type="entry name" value="GGDEF"/>
    <property type="match status" value="1"/>
</dbReference>
<comment type="caution">
    <text evidence="5">The sequence shown here is derived from an EMBL/GenBank/DDBJ whole genome shotgun (WGS) entry which is preliminary data.</text>
</comment>
<dbReference type="InterPro" id="IPR035965">
    <property type="entry name" value="PAS-like_dom_sf"/>
</dbReference>
<dbReference type="InterPro" id="IPR001610">
    <property type="entry name" value="PAC"/>
</dbReference>
<dbReference type="SUPFAM" id="SSF55073">
    <property type="entry name" value="Nucleotide cyclase"/>
    <property type="match status" value="1"/>
</dbReference>
<keyword evidence="1" id="KW-1133">Transmembrane helix</keyword>
<dbReference type="InterPro" id="IPR043128">
    <property type="entry name" value="Rev_trsase/Diguanyl_cyclase"/>
</dbReference>
<feature type="domain" description="PAS" evidence="2">
    <location>
        <begin position="198"/>
        <end position="268"/>
    </location>
</feature>
<dbReference type="Gene3D" id="3.30.70.270">
    <property type="match status" value="1"/>
</dbReference>
<dbReference type="InterPro" id="IPR000014">
    <property type="entry name" value="PAS"/>
</dbReference>
<dbReference type="SMART" id="SM00086">
    <property type="entry name" value="PAC"/>
    <property type="match status" value="3"/>
</dbReference>
<dbReference type="Proteomes" id="UP000622890">
    <property type="component" value="Unassembled WGS sequence"/>
</dbReference>
<dbReference type="InterPro" id="IPR013656">
    <property type="entry name" value="PAS_4"/>
</dbReference>
<feature type="domain" description="GGDEF" evidence="4">
    <location>
        <begin position="884"/>
        <end position="1022"/>
    </location>
</feature>
<dbReference type="CDD" id="cd01949">
    <property type="entry name" value="GGDEF"/>
    <property type="match status" value="1"/>
</dbReference>
<keyword evidence="1" id="KW-0812">Transmembrane</keyword>
<dbReference type="Gene3D" id="3.30.450.40">
    <property type="match status" value="1"/>
</dbReference>
<dbReference type="SUPFAM" id="SSF55781">
    <property type="entry name" value="GAF domain-like"/>
    <property type="match status" value="1"/>
</dbReference>
<dbReference type="InterPro" id="IPR000160">
    <property type="entry name" value="GGDEF_dom"/>
</dbReference>
<dbReference type="GO" id="GO:0003824">
    <property type="term" value="F:catalytic activity"/>
    <property type="evidence" value="ECO:0007669"/>
    <property type="project" value="UniProtKB-ARBA"/>
</dbReference>
<proteinExistence type="predicted"/>
<dbReference type="PANTHER" id="PTHR44757:SF2">
    <property type="entry name" value="BIOFILM ARCHITECTURE MAINTENANCE PROTEIN MBAA"/>
    <property type="match status" value="1"/>
</dbReference>
<dbReference type="PROSITE" id="PS50887">
    <property type="entry name" value="GGDEF"/>
    <property type="match status" value="1"/>
</dbReference>
<feature type="domain" description="PAC" evidence="3">
    <location>
        <begin position="525"/>
        <end position="577"/>
    </location>
</feature>
<sequence length="1026" mass="113877">MQEIPSRLRRLRRPVRWWTGAMLIGVLAFTAMACWFIFQYQHQQRLLQDRIELSMEIVELSTRLDQLDDLRALYRQRQTAAALAQVIAKADEVAMTARSLRPRFLDDPAGLACIDRLSAQHAAPDFSAPTAGAAARGCVAKLVDPARGAAPGHFDAHAGPWQVYGAMLSMSTGILLLVLFGGNALRTVLRKEQAAVLAQQRYQQLFDDAINGMAIVDADGYVLKVNRSYAQMMGYAEHELEGVEFLSLKHPADRGEACEIIEEVMRKQRSSGSRERRYLHRSGVVVWARSSLTVLAGTSGADCRVLVVAEDITAEKIRDDRLRRSESLVRNASRMAGIGGWALELSPARLELSGSPPACFGLEEGALSIRALGAKFPARARRQLLAALAHCRQSGESFDVELDLHGTGGAIHPVRLLGQAMVDKAGRQRIEGAWHDLTSIRRGEEALRRSEMRFRAIARVSNDAFWEWDAASGELWRSDDDGRMLPAPRIAQVHEALLFDRIHPEERDAVRDSIVSAIAQGAPEWSAQYRYRRADGSYGYLADRATIMRDSDGNLLRMVGGMLDVTDRRRVNQALMQMAASVPSNTPAAFFDLLLRHLVRALDADGGAIAQIREDDAEYAHTIAAVIDDVSLPRMSYRFADTPCLGLLEERECIVPEGLQRLYPSGGRMGNLVAEAYAGAALVNSEGKVLGTIFVLYRRPRAQDELMRPVLRVFAERATAEIERLETLLHLREKAELLNHAQEAITVLDLRLRVCFWNPGAARIYQLSAEQALGIPLHAHYVDADALAAALDCVLKTGEWCGEFRQLRNNGEQFTVEERWSLVRNELGEPYSILRVGNDVTERKRQEEQIRNLAYYDTLTGLPNRRMFLDRLRLAQARAQRLRQHGALLFLDMDNFKGINDTHGHHVGDMFLCSAAQRLAGCVRAADTVARLGGDEFVVLLEDLHANAEAAAAQVETVAQQLVARLGAPMLLGKVHWRSTASIGVATFGPEPVTIEALMQRADRAMYAAKAAGRDTVRFAQSLEKT</sequence>
<dbReference type="Pfam" id="PF08447">
    <property type="entry name" value="PAS_3"/>
    <property type="match status" value="2"/>
</dbReference>
<dbReference type="PANTHER" id="PTHR44757">
    <property type="entry name" value="DIGUANYLATE CYCLASE DGCP"/>
    <property type="match status" value="1"/>
</dbReference>
<accession>A0A934SQ46</accession>
<protein>
    <submittedName>
        <fullName evidence="5">Diguanylate cyclase</fullName>
    </submittedName>
</protein>
<feature type="domain" description="PAC" evidence="3">
    <location>
        <begin position="272"/>
        <end position="324"/>
    </location>
</feature>
<dbReference type="PROSITE" id="PS50113">
    <property type="entry name" value="PAC"/>
    <property type="match status" value="3"/>
</dbReference>
<evidence type="ECO:0000256" key="1">
    <source>
        <dbReference type="SAM" id="Phobius"/>
    </source>
</evidence>
<feature type="transmembrane region" description="Helical" evidence="1">
    <location>
        <begin position="17"/>
        <end position="38"/>
    </location>
</feature>
<dbReference type="RefSeq" id="WP_200590208.1">
    <property type="nucleotide sequence ID" value="NZ_JAEPBG010000001.1"/>
</dbReference>
<name>A0A934SQ46_9BURK</name>
<dbReference type="FunFam" id="3.30.70.270:FF:000001">
    <property type="entry name" value="Diguanylate cyclase domain protein"/>
    <property type="match status" value="1"/>
</dbReference>
<dbReference type="InterPro" id="IPR000700">
    <property type="entry name" value="PAS-assoc_C"/>
</dbReference>
<dbReference type="PROSITE" id="PS51257">
    <property type="entry name" value="PROKAR_LIPOPROTEIN"/>
    <property type="match status" value="1"/>
</dbReference>
<dbReference type="SUPFAM" id="SSF55785">
    <property type="entry name" value="PYP-like sensor domain (PAS domain)"/>
    <property type="match status" value="4"/>
</dbReference>
<dbReference type="PROSITE" id="PS50112">
    <property type="entry name" value="PAS"/>
    <property type="match status" value="1"/>
</dbReference>
<feature type="domain" description="PAC" evidence="3">
    <location>
        <begin position="800"/>
        <end position="852"/>
    </location>
</feature>
<evidence type="ECO:0000259" key="4">
    <source>
        <dbReference type="PROSITE" id="PS50887"/>
    </source>
</evidence>
<dbReference type="InterPro" id="IPR013655">
    <property type="entry name" value="PAS_fold_3"/>
</dbReference>
<dbReference type="NCBIfam" id="TIGR00229">
    <property type="entry name" value="sensory_box"/>
    <property type="match status" value="3"/>
</dbReference>
<evidence type="ECO:0000259" key="3">
    <source>
        <dbReference type="PROSITE" id="PS50113"/>
    </source>
</evidence>
<keyword evidence="1" id="KW-0472">Membrane</keyword>
<dbReference type="CDD" id="cd00130">
    <property type="entry name" value="PAS"/>
    <property type="match status" value="3"/>
</dbReference>
<dbReference type="InterPro" id="IPR052155">
    <property type="entry name" value="Biofilm_reg_signaling"/>
</dbReference>
<evidence type="ECO:0000259" key="2">
    <source>
        <dbReference type="PROSITE" id="PS50112"/>
    </source>
</evidence>
<dbReference type="SMART" id="SM00065">
    <property type="entry name" value="GAF"/>
    <property type="match status" value="1"/>
</dbReference>
<dbReference type="Pfam" id="PF08448">
    <property type="entry name" value="PAS_4"/>
    <property type="match status" value="1"/>
</dbReference>